<dbReference type="EMBL" id="JACOOI010000043">
    <property type="protein sequence ID" value="MBC5646056.1"/>
    <property type="molecule type" value="Genomic_DNA"/>
</dbReference>
<organism evidence="3 4">
    <name type="scientific">Parabacteroides segnis</name>
    <dbReference type="NCBI Taxonomy" id="2763058"/>
    <lineage>
        <taxon>Bacteria</taxon>
        <taxon>Pseudomonadati</taxon>
        <taxon>Bacteroidota</taxon>
        <taxon>Bacteroidia</taxon>
        <taxon>Bacteroidales</taxon>
        <taxon>Tannerellaceae</taxon>
        <taxon>Parabacteroides</taxon>
    </lineage>
</organism>
<feature type="domain" description="Protein FecR C-terminal" evidence="2">
    <location>
        <begin position="265"/>
        <end position="333"/>
    </location>
</feature>
<dbReference type="PIRSF" id="PIRSF018266">
    <property type="entry name" value="FecR"/>
    <property type="match status" value="1"/>
</dbReference>
<accession>A0ABR7E9P8</accession>
<dbReference type="Pfam" id="PF04773">
    <property type="entry name" value="FecR"/>
    <property type="match status" value="1"/>
</dbReference>
<comment type="caution">
    <text evidence="3">The sequence shown here is derived from an EMBL/GenBank/DDBJ whole genome shotgun (WGS) entry which is preliminary data.</text>
</comment>
<dbReference type="InterPro" id="IPR012373">
    <property type="entry name" value="Ferrdict_sens_TM"/>
</dbReference>
<dbReference type="Pfam" id="PF16344">
    <property type="entry name" value="FecR_C"/>
    <property type="match status" value="1"/>
</dbReference>
<keyword evidence="4" id="KW-1185">Reference proteome</keyword>
<name>A0ABR7E9P8_9BACT</name>
<evidence type="ECO:0000313" key="4">
    <source>
        <dbReference type="Proteomes" id="UP000644010"/>
    </source>
</evidence>
<dbReference type="PANTHER" id="PTHR30273">
    <property type="entry name" value="PERIPLASMIC SIGNAL SENSOR AND SIGMA FACTOR ACTIVATOR FECR-RELATED"/>
    <property type="match status" value="1"/>
</dbReference>
<gene>
    <name evidence="3" type="ORF">H8S77_24575</name>
</gene>
<dbReference type="Gene3D" id="2.60.120.1440">
    <property type="match status" value="1"/>
</dbReference>
<evidence type="ECO:0000259" key="2">
    <source>
        <dbReference type="Pfam" id="PF16344"/>
    </source>
</evidence>
<proteinExistence type="predicted"/>
<dbReference type="InterPro" id="IPR006860">
    <property type="entry name" value="FecR"/>
</dbReference>
<sequence length="336" mass="38835">MMTRNEHIEELVFSYFAGELTEAQEQELSSWLDADEENKKILFEMSDWWATAHVPVFSSTRKADFERYFGSLMQPVQQKAGKRSLWTTWARIAAVGLLLLSVGVTSYRLGNRNMDDTQLAYFETSAPMGSQSKVVLPDHSVVWVNAGSSLRYSKNFGKEDREIQLEGEAYFEVARDTLKPFVVKSEVLNVRVLGTRFNVKAYKEDQTIDVSLVSGKVNVHLNDKKHAEEVELRPNRMLSYNKETDRVEMTEIDGSKAYDWTSGTLRFENKSFLQIAKDLERKYNIHIRIESKSLKKEIYTGSFSGHYTLDDILREIDVEHKYAWKQQGNELVIKDK</sequence>
<dbReference type="Proteomes" id="UP000644010">
    <property type="component" value="Unassembled WGS sequence"/>
</dbReference>
<protein>
    <submittedName>
        <fullName evidence="3">FecR domain-containing protein</fullName>
    </submittedName>
</protein>
<dbReference type="InterPro" id="IPR032508">
    <property type="entry name" value="FecR_C"/>
</dbReference>
<reference evidence="3 4" key="1">
    <citation type="submission" date="2020-08" db="EMBL/GenBank/DDBJ databases">
        <title>Genome public.</title>
        <authorList>
            <person name="Liu C."/>
            <person name="Sun Q."/>
        </authorList>
    </citation>
    <scope>NUCLEOTIDE SEQUENCE [LARGE SCALE GENOMIC DNA]</scope>
    <source>
        <strain evidence="3 4">BX2</strain>
    </source>
</reference>
<evidence type="ECO:0000313" key="3">
    <source>
        <dbReference type="EMBL" id="MBC5646056.1"/>
    </source>
</evidence>
<feature type="domain" description="FecR protein" evidence="1">
    <location>
        <begin position="127"/>
        <end position="218"/>
    </location>
</feature>
<dbReference type="Gene3D" id="3.55.50.30">
    <property type="match status" value="1"/>
</dbReference>
<evidence type="ECO:0000259" key="1">
    <source>
        <dbReference type="Pfam" id="PF04773"/>
    </source>
</evidence>
<dbReference type="PANTHER" id="PTHR30273:SF2">
    <property type="entry name" value="PROTEIN FECR"/>
    <property type="match status" value="1"/>
</dbReference>